<evidence type="ECO:0000259" key="3">
    <source>
        <dbReference type="Pfam" id="PF02225"/>
    </source>
</evidence>
<dbReference type="CDD" id="cd04818">
    <property type="entry name" value="PA_subtilisin_1"/>
    <property type="match status" value="1"/>
</dbReference>
<evidence type="ECO:0000259" key="4">
    <source>
        <dbReference type="Pfam" id="PF18962"/>
    </source>
</evidence>
<dbReference type="EMBL" id="CP017478">
    <property type="protein sequence ID" value="AOW21009.1"/>
    <property type="molecule type" value="Genomic_DNA"/>
</dbReference>
<dbReference type="PANTHER" id="PTHR22702:SF1">
    <property type="entry name" value="PROTEASE-ASSOCIATED DOMAIN-CONTAINING PROTEIN 1"/>
    <property type="match status" value="1"/>
</dbReference>
<accession>A0A1D8P901</accession>
<gene>
    <name evidence="5" type="ORF">LPB138_10105</name>
</gene>
<dbReference type="InterPro" id="IPR003137">
    <property type="entry name" value="PA_domain"/>
</dbReference>
<feature type="domain" description="Secretion system C-terminal sorting" evidence="4">
    <location>
        <begin position="981"/>
        <end position="1053"/>
    </location>
</feature>
<protein>
    <recommendedName>
        <fullName evidence="7">PA domain-containing protein</fullName>
    </recommendedName>
</protein>
<dbReference type="PANTHER" id="PTHR22702">
    <property type="entry name" value="PROTEASE-ASSOCIATED DOMAIN-CONTAINING PROTEIN"/>
    <property type="match status" value="1"/>
</dbReference>
<proteinExistence type="predicted"/>
<dbReference type="SUPFAM" id="SSF110296">
    <property type="entry name" value="Oligoxyloglucan reducing end-specific cellobiohydrolase"/>
    <property type="match status" value="2"/>
</dbReference>
<dbReference type="SUPFAM" id="SSF52025">
    <property type="entry name" value="PA domain"/>
    <property type="match status" value="1"/>
</dbReference>
<dbReference type="Gene3D" id="3.50.30.30">
    <property type="match status" value="1"/>
</dbReference>
<dbReference type="NCBIfam" id="TIGR04183">
    <property type="entry name" value="Por_Secre_tail"/>
    <property type="match status" value="1"/>
</dbReference>
<feature type="domain" description="PA" evidence="3">
    <location>
        <begin position="256"/>
        <end position="341"/>
    </location>
</feature>
<keyword evidence="6" id="KW-1185">Reference proteome</keyword>
<dbReference type="KEGG" id="lul:LPB138_10105"/>
<evidence type="ECO:0000256" key="1">
    <source>
        <dbReference type="ARBA" id="ARBA00022729"/>
    </source>
</evidence>
<dbReference type="InterPro" id="IPR046450">
    <property type="entry name" value="PA_dom_sf"/>
</dbReference>
<dbReference type="STRING" id="1850246.LPB138_10105"/>
<dbReference type="Proteomes" id="UP000176050">
    <property type="component" value="Chromosome"/>
</dbReference>
<evidence type="ECO:0008006" key="7">
    <source>
        <dbReference type="Google" id="ProtNLM"/>
    </source>
</evidence>
<dbReference type="Gene3D" id="2.130.10.10">
    <property type="entry name" value="YVTN repeat-like/Quinoprotein amine dehydrogenase"/>
    <property type="match status" value="3"/>
</dbReference>
<organism evidence="5 6">
    <name type="scientific">Urechidicola croceus</name>
    <dbReference type="NCBI Taxonomy" id="1850246"/>
    <lineage>
        <taxon>Bacteria</taxon>
        <taxon>Pseudomonadati</taxon>
        <taxon>Bacteroidota</taxon>
        <taxon>Flavobacteriia</taxon>
        <taxon>Flavobacteriales</taxon>
        <taxon>Flavobacteriaceae</taxon>
        <taxon>Urechidicola</taxon>
    </lineage>
</organism>
<keyword evidence="2" id="KW-0325">Glycoprotein</keyword>
<name>A0A1D8P901_9FLAO</name>
<keyword evidence="1" id="KW-0732">Signal</keyword>
<evidence type="ECO:0000256" key="2">
    <source>
        <dbReference type="ARBA" id="ARBA00023180"/>
    </source>
</evidence>
<dbReference type="InterPro" id="IPR026444">
    <property type="entry name" value="Secre_tail"/>
</dbReference>
<dbReference type="InterPro" id="IPR015943">
    <property type="entry name" value="WD40/YVTN_repeat-like_dom_sf"/>
</dbReference>
<dbReference type="Pfam" id="PF02225">
    <property type="entry name" value="PA"/>
    <property type="match status" value="1"/>
</dbReference>
<evidence type="ECO:0000313" key="5">
    <source>
        <dbReference type="EMBL" id="AOW21009.1"/>
    </source>
</evidence>
<evidence type="ECO:0000313" key="6">
    <source>
        <dbReference type="Proteomes" id="UP000176050"/>
    </source>
</evidence>
<reference evidence="5 6" key="1">
    <citation type="submission" date="2016-10" db="EMBL/GenBank/DDBJ databases">
        <title>Lutibacter sp. LPB0138, isolated from marine gastropod.</title>
        <authorList>
            <person name="Kim E."/>
            <person name="Yi H."/>
        </authorList>
    </citation>
    <scope>NUCLEOTIDE SEQUENCE [LARGE SCALE GENOMIC DNA]</scope>
    <source>
        <strain evidence="5 6">LPB0138</strain>
    </source>
</reference>
<dbReference type="OrthoDB" id="9757947at2"/>
<sequence length="1054" mass="112615">MKKTILTLLSLTLLFSIGVFVKNKIQSPKENITELRQQHENFLHNSPFKESLKLTKAERKAQGLTPNKYFERQWELTMDPATGKPHPEKLLELQEILESRVPGENVNEWVERGPNNVGGRTRAVLFDPSDASGKRVFAGGVSGGLWVNEDITDANSSWLELDIPQNLAVSSIAADPNDTKVLYVGTGESYVGGDVNGNGLWKSTDGGNSWAKVFGGVTGETEFKYNAKVVVNSPGSIAGEYLATEATFGGVLSTMTGDLTLVAPIDACSAITNAAAINGNIAVIQRGSCNFDDKVLAAQNAGAVAVIMVNNVSGPPISMGGDDVNVTIPSLMISNDDGQTIIDELGSGVNVTIEPTNIDGIAGSFLTPGIQHINDVKTRNVGGSTEIYVAAGASAYTDANPTGFLGLEQYGLYKSVDNGASWSEVSLPLTSTGEKHQPNDIEIGADNTVWVATTTNLIDGSGGGVVFSSADGNNFSEKTTVANGVRTQIAVSSTDPDVAYLLVQLSAGANAVAIIKTEDSFATETDIALPEDADTGIPASDFTRGQAFYDLMIEVDPSNDTRIYVGGIDLFRGDNSGIFWSQISKWSNNNNLAALDVPLVHADQHAFVFDPSDSNKALIGNDGGVYYANSLSTAHNSETAIEARNKDYNVTQFYHGAIGAEVATEKLIAGAQDNGTQLINSAISGVNSSTEPTGGDGAYVFIDKDNEYMISSYVYNSYYYINYAGGYSAYTISSNQSTGDFINPAALDSEENVLFANGSAGTSYSIVRYEIGESSATSTTFTNAMLDGSPTAFKVSPFSNGSPFAATTLFVGTDNGKLFRVDNANTAFAEWNEITGNDFYGSISSVQLGETVDDIYVTFYNYGITNIYYSTDGGSSWTAKEGNLPDLPVRAIMANPLNYNEVIIGTDLGVWATPDFTAASPTWYRSQNGMKDVKVTSFDLRTADNTVIASTYGRGMFTGQFTSEESNLSVDKFEQNNLVKVYPTISNGEITISPLKDVEKGNIHVFDINGRNVFNKNVDFNGAEQNLSLGLSSGMYIVKFSADNLHSTHKIIIE</sequence>
<dbReference type="RefSeq" id="WP_070237173.1">
    <property type="nucleotide sequence ID" value="NZ_CP017478.1"/>
</dbReference>
<dbReference type="Pfam" id="PF18962">
    <property type="entry name" value="Por_Secre_tail"/>
    <property type="match status" value="1"/>
</dbReference>
<dbReference type="AlphaFoldDB" id="A0A1D8P901"/>